<feature type="signal peptide" evidence="11">
    <location>
        <begin position="1"/>
        <end position="29"/>
    </location>
</feature>
<dbReference type="FunFam" id="3.40.50.2000:FF:000137">
    <property type="entry name" value="alpha-1,3/1,6-mannosyltransferase ALG2"/>
    <property type="match status" value="1"/>
</dbReference>
<feature type="domain" description="Glycosyltransferase subfamily 4-like N-terminal" evidence="13">
    <location>
        <begin position="69"/>
        <end position="230"/>
    </location>
</feature>
<dbReference type="Pfam" id="PF13439">
    <property type="entry name" value="Glyco_transf_4"/>
    <property type="match status" value="1"/>
</dbReference>
<accession>A0A8T0QMI6</accession>
<comment type="function">
    <text evidence="10">Mannosylates Man(2)GlcNAc(2)-dolichol diphosphate and Man(1)GlcNAc(2)-dolichol diphosphate to form Man(3)GlcNAc(2)-dolichol diphosphate.</text>
</comment>
<comment type="subcellular location">
    <subcellularLocation>
        <location evidence="10">Endoplasmic reticulum membrane</location>
        <topology evidence="10">Single-pass membrane protein</topology>
    </subcellularLocation>
</comment>
<evidence type="ECO:0000259" key="12">
    <source>
        <dbReference type="Pfam" id="PF00534"/>
    </source>
</evidence>
<evidence type="ECO:0000256" key="7">
    <source>
        <dbReference type="ARBA" id="ARBA00023136"/>
    </source>
</evidence>
<evidence type="ECO:0000256" key="1">
    <source>
        <dbReference type="ARBA" id="ARBA00004922"/>
    </source>
</evidence>
<dbReference type="AlphaFoldDB" id="A0A8T0QMI6"/>
<dbReference type="InterPro" id="IPR001296">
    <property type="entry name" value="Glyco_trans_1"/>
</dbReference>
<gene>
    <name evidence="14" type="ORF">PVAP13_7KG322200</name>
</gene>
<name>A0A8T0QMI6_PANVG</name>
<protein>
    <recommendedName>
        <fullName evidence="10">Alpha-1,3/1,6-mannosyltransferase ALG2</fullName>
        <ecNumber evidence="10">2.4.1.132</ecNumber>
        <ecNumber evidence="10">2.4.1.257</ecNumber>
    </recommendedName>
    <alternativeName>
        <fullName evidence="10">GDP-Man:Man(1)GlcNAc(2)-PP-Dol alpha-1,3-mannosyltransferase</fullName>
    </alternativeName>
</protein>
<evidence type="ECO:0000313" key="14">
    <source>
        <dbReference type="EMBL" id="KAG2574329.1"/>
    </source>
</evidence>
<reference evidence="14" key="1">
    <citation type="submission" date="2020-05" db="EMBL/GenBank/DDBJ databases">
        <title>WGS assembly of Panicum virgatum.</title>
        <authorList>
            <person name="Lovell J.T."/>
            <person name="Jenkins J."/>
            <person name="Shu S."/>
            <person name="Juenger T.E."/>
            <person name="Schmutz J."/>
        </authorList>
    </citation>
    <scope>NUCLEOTIDE SEQUENCE</scope>
    <source>
        <strain evidence="14">AP13</strain>
    </source>
</reference>
<evidence type="ECO:0000256" key="5">
    <source>
        <dbReference type="ARBA" id="ARBA00022824"/>
    </source>
</evidence>
<comment type="catalytic activity">
    <reaction evidence="9 10">
        <text>an alpha-D-Man-(1-&gt;3)-beta-D-Man-(1-&gt;4)-beta-D-GlcNAc-(1-&gt;4)-alpha-D-GlcNAc-diphospho-di-trans,poly-cis-dolichol + GDP-alpha-D-mannose = an alpha-D-Man-(1-&gt;3)-[alpha-D-Man-(1-&gt;6)]-beta-D-Man-(1-&gt;4)-beta-D-GlcNAc-(1-&gt;4)-alpha-D-GlcNAc-diphospho-di-trans,poly-cis-dolichol + GDP + H(+)</text>
        <dbReference type="Rhea" id="RHEA:29519"/>
        <dbReference type="Rhea" id="RHEA-COMP:19513"/>
        <dbReference type="Rhea" id="RHEA-COMP:19515"/>
        <dbReference type="ChEBI" id="CHEBI:15378"/>
        <dbReference type="ChEBI" id="CHEBI:57527"/>
        <dbReference type="ChEBI" id="CHEBI:58189"/>
        <dbReference type="ChEBI" id="CHEBI:132510"/>
        <dbReference type="ChEBI" id="CHEBI:132511"/>
        <dbReference type="EC" id="2.4.1.257"/>
    </reaction>
    <physiologicalReaction direction="left-to-right" evidence="9 10">
        <dbReference type="Rhea" id="RHEA:29520"/>
    </physiologicalReaction>
</comment>
<proteinExistence type="inferred from homology"/>
<dbReference type="Pfam" id="PF00534">
    <property type="entry name" value="Glycos_transf_1"/>
    <property type="match status" value="1"/>
</dbReference>
<keyword evidence="2 10" id="KW-0328">Glycosyltransferase</keyword>
<dbReference type="InterPro" id="IPR028098">
    <property type="entry name" value="Glyco_trans_4-like_N"/>
</dbReference>
<dbReference type="EC" id="2.4.1.132" evidence="10"/>
<dbReference type="GO" id="GO:0005789">
    <property type="term" value="C:endoplasmic reticulum membrane"/>
    <property type="evidence" value="ECO:0007669"/>
    <property type="project" value="UniProtKB-SubCell"/>
</dbReference>
<evidence type="ECO:0000256" key="2">
    <source>
        <dbReference type="ARBA" id="ARBA00022676"/>
    </source>
</evidence>
<sequence>MGLWPISKLSRAPCVIFFLALFFVGVVCTHRSGSSTMAAAAGGGAGGSSASGTRTRKLKVAVIHPDLGIGGAERLIVDAACQLASHRHDVHVFTSHHDKNRCFEETVSGPFAVTVYGDFLPRHVFYRFHAVCAYLRCIFVALCVLLWWPSFDVILVDQVSVVIPLLKVKSSSKIVFYCHFPDLLLAQHSTVLRRLYRKPIDMIEEATTGMANLILVNSKFTAATFARTFRGLHARGIEPGVLYPAVSVEQFHEPHAYKLNFLSINRFERKKNLDLAISSFALLCSVASTLPGDALPDATLTIAGGYDKRLKENVDYLEELKRLAVTEGVSGQVKFVTSCSTSERNELLSNCLCVLYTPKDEHFGIVPLEAMAAHKPVIACNSGGPVETVVNEVTGFLCDPSPTEFSKAMLKLVNDHDLTVRMGKQARDHVVQKFSTKTFGDLLNSYILNVFHDRME</sequence>
<evidence type="ECO:0000256" key="11">
    <source>
        <dbReference type="SAM" id="SignalP"/>
    </source>
</evidence>
<evidence type="ECO:0000256" key="10">
    <source>
        <dbReference type="RuleBase" id="RU367136"/>
    </source>
</evidence>
<dbReference type="GO" id="GO:0102704">
    <property type="term" value="F:GDP-Man:Man(2)GlcNAc(2)-PP-Dol alpha-1,6-mannosyltransferase activity"/>
    <property type="evidence" value="ECO:0007669"/>
    <property type="project" value="UniProtKB-UniRule"/>
</dbReference>
<evidence type="ECO:0000256" key="6">
    <source>
        <dbReference type="ARBA" id="ARBA00022989"/>
    </source>
</evidence>
<keyword evidence="6" id="KW-1133">Transmembrane helix</keyword>
<comment type="pathway">
    <text evidence="1 10">Protein modification; protein glycosylation.</text>
</comment>
<comment type="caution">
    <text evidence="14">The sequence shown here is derived from an EMBL/GenBank/DDBJ whole genome shotgun (WGS) entry which is preliminary data.</text>
</comment>
<feature type="domain" description="Glycosyl transferase family 1" evidence="12">
    <location>
        <begin position="260"/>
        <end position="428"/>
    </location>
</feature>
<feature type="chain" id="PRO_5035892390" description="Alpha-1,3/1,6-mannosyltransferase ALG2" evidence="11">
    <location>
        <begin position="30"/>
        <end position="456"/>
    </location>
</feature>
<dbReference type="PANTHER" id="PTHR45918">
    <property type="entry name" value="ALPHA-1,3/1,6-MANNOSYLTRANSFERASE ALG2"/>
    <property type="match status" value="1"/>
</dbReference>
<keyword evidence="5" id="KW-0256">Endoplasmic reticulum</keyword>
<dbReference type="PANTHER" id="PTHR45918:SF1">
    <property type="entry name" value="ALPHA-1,3_1,6-MANNOSYLTRANSFERASE ALG2"/>
    <property type="match status" value="1"/>
</dbReference>
<keyword evidence="4" id="KW-0812">Transmembrane</keyword>
<keyword evidence="15" id="KW-1185">Reference proteome</keyword>
<evidence type="ECO:0000259" key="13">
    <source>
        <dbReference type="Pfam" id="PF13439"/>
    </source>
</evidence>
<evidence type="ECO:0000256" key="8">
    <source>
        <dbReference type="ARBA" id="ARBA00045103"/>
    </source>
</evidence>
<dbReference type="Proteomes" id="UP000823388">
    <property type="component" value="Chromosome 7K"/>
</dbReference>
<dbReference type="EC" id="2.4.1.257" evidence="10"/>
<evidence type="ECO:0000256" key="9">
    <source>
        <dbReference type="ARBA" id="ARBA00045104"/>
    </source>
</evidence>
<evidence type="ECO:0000313" key="15">
    <source>
        <dbReference type="Proteomes" id="UP000823388"/>
    </source>
</evidence>
<dbReference type="SUPFAM" id="SSF53756">
    <property type="entry name" value="UDP-Glycosyltransferase/glycogen phosphorylase"/>
    <property type="match status" value="1"/>
</dbReference>
<evidence type="ECO:0000256" key="4">
    <source>
        <dbReference type="ARBA" id="ARBA00022692"/>
    </source>
</evidence>
<dbReference type="FunFam" id="3.40.50.2000:FF:000132">
    <property type="entry name" value="alpha-1,3/1,6-mannosyltransferase ALG2"/>
    <property type="match status" value="1"/>
</dbReference>
<dbReference type="CDD" id="cd03805">
    <property type="entry name" value="GT4_ALG2-like"/>
    <property type="match status" value="1"/>
</dbReference>
<comment type="similarity">
    <text evidence="10">Belongs to the glycosyltransferase group 1 family.</text>
</comment>
<organism evidence="14 15">
    <name type="scientific">Panicum virgatum</name>
    <name type="common">Blackwell switchgrass</name>
    <dbReference type="NCBI Taxonomy" id="38727"/>
    <lineage>
        <taxon>Eukaryota</taxon>
        <taxon>Viridiplantae</taxon>
        <taxon>Streptophyta</taxon>
        <taxon>Embryophyta</taxon>
        <taxon>Tracheophyta</taxon>
        <taxon>Spermatophyta</taxon>
        <taxon>Magnoliopsida</taxon>
        <taxon>Liliopsida</taxon>
        <taxon>Poales</taxon>
        <taxon>Poaceae</taxon>
        <taxon>PACMAD clade</taxon>
        <taxon>Panicoideae</taxon>
        <taxon>Panicodae</taxon>
        <taxon>Paniceae</taxon>
        <taxon>Panicinae</taxon>
        <taxon>Panicum</taxon>
        <taxon>Panicum sect. Hiantes</taxon>
    </lineage>
</organism>
<keyword evidence="7" id="KW-0472">Membrane</keyword>
<keyword evidence="3 10" id="KW-0808">Transferase</keyword>
<comment type="catalytic activity">
    <reaction evidence="8 10">
        <text>a beta-D-Man-(1-&gt;4)-beta-D-GlcNAc-(1-&gt;4)-alpha-D-GlcNAc-diphospho-di-trans,poly-cis-dolichol + GDP-alpha-D-mannose = an alpha-D-Man-(1-&gt;3)-beta-D-Man-(1-&gt;4)-beta-D-GlcNAc-(1-&gt;4)-alpha-D-GlcNAc-diphospho-di-trans,poly-cis-dolichol + GDP + H(+)</text>
        <dbReference type="Rhea" id="RHEA:29515"/>
        <dbReference type="Rhea" id="RHEA-COMP:19511"/>
        <dbReference type="Rhea" id="RHEA-COMP:19513"/>
        <dbReference type="ChEBI" id="CHEBI:15378"/>
        <dbReference type="ChEBI" id="CHEBI:57527"/>
        <dbReference type="ChEBI" id="CHEBI:58189"/>
        <dbReference type="ChEBI" id="CHEBI:58472"/>
        <dbReference type="ChEBI" id="CHEBI:132510"/>
        <dbReference type="EC" id="2.4.1.132"/>
    </reaction>
    <physiologicalReaction direction="left-to-right" evidence="8 10">
        <dbReference type="Rhea" id="RHEA:29516"/>
    </physiologicalReaction>
</comment>
<dbReference type="EMBL" id="CM029049">
    <property type="protein sequence ID" value="KAG2574329.1"/>
    <property type="molecule type" value="Genomic_DNA"/>
</dbReference>
<evidence type="ECO:0000256" key="3">
    <source>
        <dbReference type="ARBA" id="ARBA00022679"/>
    </source>
</evidence>
<dbReference type="InterPro" id="IPR027054">
    <property type="entry name" value="ALG2"/>
</dbReference>
<dbReference type="Gene3D" id="3.40.50.2000">
    <property type="entry name" value="Glycogen Phosphorylase B"/>
    <property type="match status" value="2"/>
</dbReference>
<dbReference type="GO" id="GO:0004378">
    <property type="term" value="F:GDP-Man:Man(1)GlcNAc(2)-PP-Dol alpha-1,3-mannosyltransferase activity"/>
    <property type="evidence" value="ECO:0007669"/>
    <property type="project" value="UniProtKB-UniRule"/>
</dbReference>
<keyword evidence="11" id="KW-0732">Signal</keyword>